<dbReference type="AlphaFoldDB" id="A0A2P8CK75"/>
<protein>
    <recommendedName>
        <fullName evidence="4">Peptidoglycan hydrolase</fullName>
    </recommendedName>
</protein>
<name>A0A2P8CK75_9BACT</name>
<dbReference type="RefSeq" id="WP_246187175.1">
    <property type="nucleotide sequence ID" value="NZ_BLAU01000001.1"/>
</dbReference>
<dbReference type="PANTHER" id="PTHR33308:SF9">
    <property type="entry name" value="PEPTIDOGLYCAN HYDROLASE FLGJ"/>
    <property type="match status" value="1"/>
</dbReference>
<feature type="region of interest" description="Disordered" evidence="5">
    <location>
        <begin position="308"/>
        <end position="332"/>
    </location>
</feature>
<evidence type="ECO:0000256" key="1">
    <source>
        <dbReference type="ARBA" id="ARBA00022529"/>
    </source>
</evidence>
<evidence type="ECO:0000256" key="3">
    <source>
        <dbReference type="ARBA" id="ARBA00022801"/>
    </source>
</evidence>
<keyword evidence="1" id="KW-0929">Antimicrobial</keyword>
<proteinExistence type="predicted"/>
<dbReference type="GO" id="GO:0042742">
    <property type="term" value="P:defense response to bacterium"/>
    <property type="evidence" value="ECO:0007669"/>
    <property type="project" value="UniProtKB-KW"/>
</dbReference>
<feature type="compositionally biased region" description="Basic and acidic residues" evidence="5">
    <location>
        <begin position="187"/>
        <end position="204"/>
    </location>
</feature>
<gene>
    <name evidence="8" type="ORF">CLV93_101326</name>
</gene>
<feature type="region of interest" description="Disordered" evidence="5">
    <location>
        <begin position="182"/>
        <end position="204"/>
    </location>
</feature>
<evidence type="ECO:0000256" key="5">
    <source>
        <dbReference type="SAM" id="MobiDB-lite"/>
    </source>
</evidence>
<dbReference type="Proteomes" id="UP000240621">
    <property type="component" value="Unassembled WGS sequence"/>
</dbReference>
<dbReference type="InterPro" id="IPR002901">
    <property type="entry name" value="MGlyc_endo_b_GlcNAc-like_dom"/>
</dbReference>
<dbReference type="Gene3D" id="1.10.530.10">
    <property type="match status" value="1"/>
</dbReference>
<evidence type="ECO:0000313" key="8">
    <source>
        <dbReference type="EMBL" id="PSK85370.1"/>
    </source>
</evidence>
<dbReference type="SUPFAM" id="SSF54106">
    <property type="entry name" value="LysM domain"/>
    <property type="match status" value="1"/>
</dbReference>
<evidence type="ECO:0000313" key="9">
    <source>
        <dbReference type="Proteomes" id="UP000240621"/>
    </source>
</evidence>
<reference evidence="8 9" key="1">
    <citation type="submission" date="2018-03" db="EMBL/GenBank/DDBJ databases">
        <title>Genomic Encyclopedia of Archaeal and Bacterial Type Strains, Phase II (KMG-II): from individual species to whole genera.</title>
        <authorList>
            <person name="Goeker M."/>
        </authorList>
    </citation>
    <scope>NUCLEOTIDE SEQUENCE [LARGE SCALE GENOMIC DNA]</scope>
    <source>
        <strain evidence="8 9">DSM 27267</strain>
    </source>
</reference>
<sequence length="332" mass="38730">MRPQIRSLFIAFIMLLAGFTARGDEAHRMTRQQYINRFAKVAIAEMNQFHIPASITMAQGCLESGDGNSSLARDANNHFGIKCNNGWTGKSVRHDDDSRRECFRKYKSAWESYRDHSLFLRNNVRYASLFKLKITDYKGWARGLKRAGYATDPRYPERLIHIIEKYQLYDLDKNYDGKDAVVSAGNERSDRNTQTSRSDDNRVDHFSIDLSDDSQSVVERNGTKSIRARKGDTYEELAAEYGLKEWEIYKYNDTDKGHEPAESSIVYLEMKPGRAARGNDYHIARDSETMWQISQQYGIRLKSLYRKNRMKQGDEPRPGQQIWLRKKKPRRR</sequence>
<evidence type="ECO:0000256" key="2">
    <source>
        <dbReference type="ARBA" id="ARBA00022638"/>
    </source>
</evidence>
<dbReference type="PANTHER" id="PTHR33308">
    <property type="entry name" value="PEPTIDOGLYCAN HYDROLASE FLGJ"/>
    <property type="match status" value="1"/>
</dbReference>
<accession>A0A2P8CK75</accession>
<dbReference type="InterPro" id="IPR036779">
    <property type="entry name" value="LysM_dom_sf"/>
</dbReference>
<evidence type="ECO:0000259" key="7">
    <source>
        <dbReference type="PROSITE" id="PS51782"/>
    </source>
</evidence>
<feature type="chain" id="PRO_5015177010" description="Peptidoglycan hydrolase" evidence="6">
    <location>
        <begin position="24"/>
        <end position="332"/>
    </location>
</feature>
<comment type="caution">
    <text evidence="8">The sequence shown here is derived from an EMBL/GenBank/DDBJ whole genome shotgun (WGS) entry which is preliminary data.</text>
</comment>
<keyword evidence="3 8" id="KW-0378">Hydrolase</keyword>
<dbReference type="GO" id="GO:0031640">
    <property type="term" value="P:killing of cells of another organism"/>
    <property type="evidence" value="ECO:0007669"/>
    <property type="project" value="UniProtKB-KW"/>
</dbReference>
<evidence type="ECO:0000256" key="4">
    <source>
        <dbReference type="ARBA" id="ARBA00032108"/>
    </source>
</evidence>
<dbReference type="SMART" id="SM00047">
    <property type="entry name" value="LYZ2"/>
    <property type="match status" value="1"/>
</dbReference>
<dbReference type="EMBL" id="PYGC01000001">
    <property type="protein sequence ID" value="PSK85370.1"/>
    <property type="molecule type" value="Genomic_DNA"/>
</dbReference>
<dbReference type="InterPro" id="IPR051056">
    <property type="entry name" value="Glycosyl_Hydrolase_73"/>
</dbReference>
<dbReference type="PROSITE" id="PS51782">
    <property type="entry name" value="LYSM"/>
    <property type="match status" value="1"/>
</dbReference>
<dbReference type="CDD" id="cd00118">
    <property type="entry name" value="LysM"/>
    <property type="match status" value="1"/>
</dbReference>
<feature type="domain" description="LysM" evidence="7">
    <location>
        <begin position="280"/>
        <end position="324"/>
    </location>
</feature>
<dbReference type="InterPro" id="IPR018392">
    <property type="entry name" value="LysM"/>
</dbReference>
<evidence type="ECO:0000256" key="6">
    <source>
        <dbReference type="SAM" id="SignalP"/>
    </source>
</evidence>
<dbReference type="Pfam" id="PF01476">
    <property type="entry name" value="LysM"/>
    <property type="match status" value="2"/>
</dbReference>
<dbReference type="Gene3D" id="3.10.350.10">
    <property type="entry name" value="LysM domain"/>
    <property type="match status" value="1"/>
</dbReference>
<keyword evidence="6" id="KW-0732">Signal</keyword>
<feature type="signal peptide" evidence="6">
    <location>
        <begin position="1"/>
        <end position="23"/>
    </location>
</feature>
<dbReference type="GO" id="GO:0004040">
    <property type="term" value="F:amidase activity"/>
    <property type="evidence" value="ECO:0007669"/>
    <property type="project" value="InterPro"/>
</dbReference>
<keyword evidence="2" id="KW-0081">Bacteriolytic enzyme</keyword>
<dbReference type="Pfam" id="PF01832">
    <property type="entry name" value="Glucosaminidase"/>
    <property type="match status" value="1"/>
</dbReference>
<organism evidence="8 9">
    <name type="scientific">Prolixibacter denitrificans</name>
    <dbReference type="NCBI Taxonomy" id="1541063"/>
    <lineage>
        <taxon>Bacteria</taxon>
        <taxon>Pseudomonadati</taxon>
        <taxon>Bacteroidota</taxon>
        <taxon>Bacteroidia</taxon>
        <taxon>Marinilabiliales</taxon>
        <taxon>Prolixibacteraceae</taxon>
        <taxon>Prolixibacter</taxon>
    </lineage>
</organism>